<reference evidence="1" key="1">
    <citation type="journal article" date="2021" name="ISME J.">
        <title>Mercury methylation by metabolically versatile and cosmopolitan marine bacteria.</title>
        <authorList>
            <person name="Lin H."/>
            <person name="Ascher D.B."/>
            <person name="Myung Y."/>
            <person name="Lamborg C.H."/>
            <person name="Hallam S.J."/>
            <person name="Gionfriddo C.M."/>
            <person name="Holt K.E."/>
            <person name="Moreau J.W."/>
        </authorList>
    </citation>
    <scope>NUCLEOTIDE SEQUENCE</scope>
    <source>
        <strain evidence="1">SI075_bin30</strain>
    </source>
</reference>
<dbReference type="Pfam" id="PF05833">
    <property type="entry name" value="NFACT_N"/>
    <property type="match status" value="1"/>
</dbReference>
<dbReference type="EMBL" id="JABJNZ010000051">
    <property type="protein sequence ID" value="MBT4870685.1"/>
    <property type="molecule type" value="Genomic_DNA"/>
</dbReference>
<dbReference type="Proteomes" id="UP000722459">
    <property type="component" value="Unassembled WGS sequence"/>
</dbReference>
<name>A0A8T5GFD1_9ARCH</name>
<dbReference type="GO" id="GO:0000049">
    <property type="term" value="F:tRNA binding"/>
    <property type="evidence" value="ECO:0007669"/>
    <property type="project" value="TreeGrafter"/>
</dbReference>
<dbReference type="AlphaFoldDB" id="A0A8T5GFD1"/>
<dbReference type="GO" id="GO:1990112">
    <property type="term" value="C:RQC complex"/>
    <property type="evidence" value="ECO:0007669"/>
    <property type="project" value="TreeGrafter"/>
</dbReference>
<evidence type="ECO:0000313" key="2">
    <source>
        <dbReference type="Proteomes" id="UP000722459"/>
    </source>
</evidence>
<dbReference type="PANTHER" id="PTHR15239:SF6">
    <property type="entry name" value="RIBOSOME QUALITY CONTROL COMPLEX SUBUNIT NEMF"/>
    <property type="match status" value="1"/>
</dbReference>
<comment type="caution">
    <text evidence="1">The sequence shown here is derived from an EMBL/GenBank/DDBJ whole genome shotgun (WGS) entry which is preliminary data.</text>
</comment>
<proteinExistence type="predicted"/>
<dbReference type="GO" id="GO:0072344">
    <property type="term" value="P:rescue of stalled ribosome"/>
    <property type="evidence" value="ECO:0007669"/>
    <property type="project" value="TreeGrafter"/>
</dbReference>
<protein>
    <recommendedName>
        <fullName evidence="3">Fibronectin-binding domain-containing protein</fullName>
    </recommendedName>
</protein>
<dbReference type="Gene3D" id="2.30.310.10">
    <property type="entry name" value="ibrinogen binding protein from staphylococcus aureus domain"/>
    <property type="match status" value="1"/>
</dbReference>
<evidence type="ECO:0008006" key="3">
    <source>
        <dbReference type="Google" id="ProtNLM"/>
    </source>
</evidence>
<gene>
    <name evidence="1" type="ORF">HON47_03870</name>
</gene>
<dbReference type="GO" id="GO:0043023">
    <property type="term" value="F:ribosomal large subunit binding"/>
    <property type="evidence" value="ECO:0007669"/>
    <property type="project" value="TreeGrafter"/>
</dbReference>
<organism evidence="1 2">
    <name type="scientific">Candidatus Iainarchaeum sp</name>
    <dbReference type="NCBI Taxonomy" id="3101447"/>
    <lineage>
        <taxon>Archaea</taxon>
        <taxon>Candidatus Iainarchaeota</taxon>
        <taxon>Candidatus Iainarchaeia</taxon>
        <taxon>Candidatus Iainarchaeales</taxon>
        <taxon>Candidatus Iainarchaeaceae</taxon>
        <taxon>Candidatus Iainarchaeum</taxon>
    </lineage>
</organism>
<dbReference type="PANTHER" id="PTHR15239">
    <property type="entry name" value="NUCLEAR EXPORT MEDIATOR FACTOR NEMF"/>
    <property type="match status" value="1"/>
</dbReference>
<evidence type="ECO:0000313" key="1">
    <source>
        <dbReference type="EMBL" id="MBT4870685.1"/>
    </source>
</evidence>
<sequence length="359" mass="41409">MEKAIQLSNLALKHLVEENQLLVNGFINKLQTLENGWMKIKVHTKEGDKTLVVTPNSFFISKKALNAKQNPGGFSAFLKKHLFNQRIISFKQHGLDRIVILEFPEKYLLLELFAKGNVILCDKEMNILRAMRKEEWKDRTLAKEEVYKFPSSRGKSPLIINQTEFIDDLIINKKSLFGASVELLNVSPAIMEGVFDQLKIDKKQSSKESKAVGKKILKTLQKIYSSKESGVYLSKGNIYSTKTNLEKEREFENINQALNELLITKIKPPIVEETKKRKPKNRTKEYLTQIKENEIKEVEYKEIGEKIYLEYNIISELFEAIKKGKAKGLRAEEISEKINLVNPIIKNLDLDKNKLKVEL</sequence>
<dbReference type="InterPro" id="IPR051608">
    <property type="entry name" value="RQC_Subunit_NEMF"/>
</dbReference>
<accession>A0A8T5GFD1</accession>